<gene>
    <name evidence="4" type="ORF">ACFPOF_05830</name>
</gene>
<accession>A0ABW0HML3</accession>
<evidence type="ECO:0000256" key="1">
    <source>
        <dbReference type="ARBA" id="ARBA00022729"/>
    </source>
</evidence>
<dbReference type="RefSeq" id="WP_378130536.1">
    <property type="nucleotide sequence ID" value="NZ_JBHSMI010000010.1"/>
</dbReference>
<dbReference type="Pfam" id="PF03422">
    <property type="entry name" value="CBM_6"/>
    <property type="match status" value="3"/>
</dbReference>
<evidence type="ECO:0000256" key="2">
    <source>
        <dbReference type="SAM" id="SignalP"/>
    </source>
</evidence>
<proteinExistence type="predicted"/>
<feature type="chain" id="PRO_5047461138" evidence="2">
    <location>
        <begin position="29"/>
        <end position="921"/>
    </location>
</feature>
<comment type="caution">
    <text evidence="4">The sequence shown here is derived from an EMBL/GenBank/DDBJ whole genome shotgun (WGS) entry which is preliminary data.</text>
</comment>
<keyword evidence="5" id="KW-1185">Reference proteome</keyword>
<dbReference type="InterPro" id="IPR032267">
    <property type="entry name" value="DUF4832"/>
</dbReference>
<feature type="domain" description="CBM6" evidence="3">
    <location>
        <begin position="785"/>
        <end position="920"/>
    </location>
</feature>
<dbReference type="InterPro" id="IPR006584">
    <property type="entry name" value="Cellulose-bd_IV"/>
</dbReference>
<dbReference type="PROSITE" id="PS51175">
    <property type="entry name" value="CBM6"/>
    <property type="match status" value="3"/>
</dbReference>
<evidence type="ECO:0000313" key="4">
    <source>
        <dbReference type="EMBL" id="MFC5402253.1"/>
    </source>
</evidence>
<evidence type="ECO:0000313" key="5">
    <source>
        <dbReference type="Proteomes" id="UP001596113"/>
    </source>
</evidence>
<organism evidence="4 5">
    <name type="scientific">Cohnella soli</name>
    <dbReference type="NCBI Taxonomy" id="425005"/>
    <lineage>
        <taxon>Bacteria</taxon>
        <taxon>Bacillati</taxon>
        <taxon>Bacillota</taxon>
        <taxon>Bacilli</taxon>
        <taxon>Bacillales</taxon>
        <taxon>Paenibacillaceae</taxon>
        <taxon>Cohnella</taxon>
    </lineage>
</organism>
<dbReference type="SUPFAM" id="SSF51445">
    <property type="entry name" value="(Trans)glycosidases"/>
    <property type="match status" value="1"/>
</dbReference>
<evidence type="ECO:0000259" key="3">
    <source>
        <dbReference type="PROSITE" id="PS51175"/>
    </source>
</evidence>
<dbReference type="Gene3D" id="2.60.120.260">
    <property type="entry name" value="Galactose-binding domain-like"/>
    <property type="match status" value="3"/>
</dbReference>
<dbReference type="EMBL" id="JBHSMI010000010">
    <property type="protein sequence ID" value="MFC5402253.1"/>
    <property type="molecule type" value="Genomic_DNA"/>
</dbReference>
<feature type="domain" description="CBM6" evidence="3">
    <location>
        <begin position="522"/>
        <end position="644"/>
    </location>
</feature>
<feature type="signal peptide" evidence="2">
    <location>
        <begin position="1"/>
        <end position="28"/>
    </location>
</feature>
<dbReference type="SUPFAM" id="SSF49785">
    <property type="entry name" value="Galactose-binding domain-like"/>
    <property type="match status" value="3"/>
</dbReference>
<dbReference type="InterPro" id="IPR005084">
    <property type="entry name" value="CBM6"/>
</dbReference>
<keyword evidence="1 2" id="KW-0732">Signal</keyword>
<dbReference type="Pfam" id="PF16116">
    <property type="entry name" value="DUF4832"/>
    <property type="match status" value="1"/>
</dbReference>
<reference evidence="5" key="1">
    <citation type="journal article" date="2019" name="Int. J. Syst. Evol. Microbiol.">
        <title>The Global Catalogue of Microorganisms (GCM) 10K type strain sequencing project: providing services to taxonomists for standard genome sequencing and annotation.</title>
        <authorList>
            <consortium name="The Broad Institute Genomics Platform"/>
            <consortium name="The Broad Institute Genome Sequencing Center for Infectious Disease"/>
            <person name="Wu L."/>
            <person name="Ma J."/>
        </authorList>
    </citation>
    <scope>NUCLEOTIDE SEQUENCE [LARGE SCALE GENOMIC DNA]</scope>
    <source>
        <strain evidence="5">CGMCC 1.18575</strain>
    </source>
</reference>
<dbReference type="Proteomes" id="UP001596113">
    <property type="component" value="Unassembled WGS sequence"/>
</dbReference>
<sequence length="921" mass="102453">MKKRMGFLLLFAASVICWLSFAGHEASAASKEVRFTDTNAILRGNPYSGTAFDINSGGGTSFASDPAITDFINGVKSIPSDADIVRVLIGWGDFEPTDDQWDWSRIDQLMSRVAQEGKTLEIQLLMSESPDPAEAHFAYVYPPAWLFDVKNCPYRLAPYGDGTHYTKQPIYYSEIYLGELEEAIDAFAGRYDGNAAISWVDLRAFSLFGEWGGWYDAEHFPWPDAQTRRTTLNRIVGIYENAFASTMVMMQNAGADVVTTDPAANTLAKRFTAFAYDRAAANANWGFRSDTVNSAGNWMCYNCPLAQAPWINKKERRDHIQVSEGANWDNPDIMLNNPRKIVQNALEYYHANLQGINNTSFANWDNMKNAYGEWFTLLSRYVGYRFLMAEAHYNDKVKPGGSFALSQTWVNNGVGFSPKRYPLKVIFTNPATGNAVWSGTDSAIDQRQWFKGEFHDVASTFTLPANLPLGTYDVRIAMTDAAGNPRIELPMPDGAGKTYKIGTVTVAAQADAYSAPALRNQFRIEGEDYTDASGAYGAFYAPEGGGNMLYMFDSGQWAEYASVNVAQSGAYTAEFRVSAEEGNSFRLEVDGVDVTGNIKTPNSGGYLKFRTIDRKINLTAGKHTFKLVKNSPNVWLFVNWMRFTLDNPHEFKIQAENASISSGIYLGANEFTDNDGTVGASVIDTGDWAQYDNVNIPVSGPYLFEMRYSTLAGSSPQKYKLLVDGVDVSGELTLTDTGGVNNMANQDEIVFLTAGTHSLKVVWTDAQSKVIWNWMRFSYQGSFTKKIEAEHYSMQWNIDKEDQWNGPLTGVGTGTYQDGGPVVAVDAMDKNDYMKYENIYVPYTGHYLFEFRVFSDTARSFRFEVDGDATSVQVPNTGGVGSFATVQRWVKLSEGVHNFRIVVDDAPANAKMGIDWFKFTK</sequence>
<dbReference type="InterPro" id="IPR017853">
    <property type="entry name" value="GH"/>
</dbReference>
<protein>
    <submittedName>
        <fullName evidence="4">Carbohydrate-binding protein</fullName>
    </submittedName>
</protein>
<dbReference type="InterPro" id="IPR008979">
    <property type="entry name" value="Galactose-bd-like_sf"/>
</dbReference>
<dbReference type="SMART" id="SM00606">
    <property type="entry name" value="CBD_IV"/>
    <property type="match status" value="3"/>
</dbReference>
<dbReference type="CDD" id="cd04080">
    <property type="entry name" value="CBM6_cellulase-like"/>
    <property type="match status" value="2"/>
</dbReference>
<name>A0ABW0HML3_9BACL</name>
<dbReference type="Gene3D" id="3.20.20.80">
    <property type="entry name" value="Glycosidases"/>
    <property type="match status" value="1"/>
</dbReference>
<feature type="domain" description="CBM6" evidence="3">
    <location>
        <begin position="651"/>
        <end position="778"/>
    </location>
</feature>